<evidence type="ECO:0000313" key="1">
    <source>
        <dbReference type="EMBL" id="KFM64358.1"/>
    </source>
</evidence>
<dbReference type="SUPFAM" id="SSF53098">
    <property type="entry name" value="Ribonuclease H-like"/>
    <property type="match status" value="1"/>
</dbReference>
<dbReference type="STRING" id="407821.A0A087TGW9"/>
<keyword evidence="2" id="KW-1185">Reference proteome</keyword>
<protein>
    <recommendedName>
        <fullName evidence="3">Integrase catalytic domain-containing protein</fullName>
    </recommendedName>
</protein>
<reference evidence="1 2" key="1">
    <citation type="submission" date="2013-11" db="EMBL/GenBank/DDBJ databases">
        <title>Genome sequencing of Stegodyphus mimosarum.</title>
        <authorList>
            <person name="Bechsgaard J."/>
        </authorList>
    </citation>
    <scope>NUCLEOTIDE SEQUENCE [LARGE SCALE GENOMIC DNA]</scope>
</reference>
<organism evidence="1 2">
    <name type="scientific">Stegodyphus mimosarum</name>
    <name type="common">African social velvet spider</name>
    <dbReference type="NCBI Taxonomy" id="407821"/>
    <lineage>
        <taxon>Eukaryota</taxon>
        <taxon>Metazoa</taxon>
        <taxon>Ecdysozoa</taxon>
        <taxon>Arthropoda</taxon>
        <taxon>Chelicerata</taxon>
        <taxon>Arachnida</taxon>
        <taxon>Araneae</taxon>
        <taxon>Araneomorphae</taxon>
        <taxon>Entelegynae</taxon>
        <taxon>Eresoidea</taxon>
        <taxon>Eresidae</taxon>
        <taxon>Stegodyphus</taxon>
    </lineage>
</organism>
<proteinExistence type="predicted"/>
<dbReference type="InterPro" id="IPR036397">
    <property type="entry name" value="RNaseH_sf"/>
</dbReference>
<accession>A0A087TGW9</accession>
<name>A0A087TGW9_STEMI</name>
<dbReference type="Gene3D" id="3.30.420.10">
    <property type="entry name" value="Ribonuclease H-like superfamily/Ribonuclease H"/>
    <property type="match status" value="1"/>
</dbReference>
<evidence type="ECO:0008006" key="3">
    <source>
        <dbReference type="Google" id="ProtNLM"/>
    </source>
</evidence>
<dbReference type="OrthoDB" id="6425284at2759"/>
<evidence type="ECO:0000313" key="2">
    <source>
        <dbReference type="Proteomes" id="UP000054359"/>
    </source>
</evidence>
<feature type="non-terminal residue" evidence="1">
    <location>
        <position position="305"/>
    </location>
</feature>
<dbReference type="OMA" id="ITSTFRI"/>
<dbReference type="GO" id="GO:0003676">
    <property type="term" value="F:nucleic acid binding"/>
    <property type="evidence" value="ECO:0007669"/>
    <property type="project" value="InterPro"/>
</dbReference>
<dbReference type="Proteomes" id="UP000054359">
    <property type="component" value="Unassembled WGS sequence"/>
</dbReference>
<dbReference type="InterPro" id="IPR012337">
    <property type="entry name" value="RNaseH-like_sf"/>
</dbReference>
<dbReference type="PANTHER" id="PTHR47331">
    <property type="entry name" value="PHD-TYPE DOMAIN-CONTAINING PROTEIN"/>
    <property type="match status" value="1"/>
</dbReference>
<dbReference type="Pfam" id="PF05380">
    <property type="entry name" value="Peptidase_A17"/>
    <property type="match status" value="1"/>
</dbReference>
<dbReference type="InterPro" id="IPR008042">
    <property type="entry name" value="Retrotrans_Pao"/>
</dbReference>
<sequence length="305" mass="34146">MINCLGNSLRKRSLLCSTQKLFNPIGFTAPTTLISKLLLQKTWSLKVGWDEILPSDICNELQKWRQQQSCLEECKLPRHVIIKTSSSLHVFCDASQVAFSCCIFLTTEFEGNVYVRLLLAKSRVAPSKPLTFPRLELMATLVGAQKVWILRGRKTVGSIVRKCIACKRNHSKALQIPIPPLPKDRTQITSTFRITGVDLAGPLFTRSQQKCWIAIFTYAVYRAVHLELIQSVSSIAFIQTLRRFIARRGRISVIYSDNGAAFTRVNSALKQLDWNEIQAECVVYKILSGSSVLPLLLGGEGFGSA</sequence>
<gene>
    <name evidence="1" type="ORF">X975_25070</name>
</gene>
<dbReference type="AlphaFoldDB" id="A0A087TGW9"/>
<dbReference type="EMBL" id="KK115172">
    <property type="protein sequence ID" value="KFM64358.1"/>
    <property type="molecule type" value="Genomic_DNA"/>
</dbReference>